<keyword evidence="2" id="KW-0614">Plasmid</keyword>
<evidence type="ECO:0000256" key="1">
    <source>
        <dbReference type="SAM" id="Phobius"/>
    </source>
</evidence>
<feature type="transmembrane region" description="Helical" evidence="1">
    <location>
        <begin position="6"/>
        <end position="26"/>
    </location>
</feature>
<reference evidence="2 3" key="1">
    <citation type="journal article" date="2014" name="Genome Announc.">
        <title>Draft Genome Sequence of the Haloacid-Degrading Burkholderia caribensis Strain MBA4.</title>
        <authorList>
            <person name="Pan Y."/>
            <person name="Kong K.F."/>
            <person name="Tsang J.S."/>
        </authorList>
    </citation>
    <scope>NUCLEOTIDE SEQUENCE [LARGE SCALE GENOMIC DNA]</scope>
    <source>
        <strain evidence="2 3">MBA4</strain>
        <plasmid evidence="3">Plasmid</plasmid>
    </source>
</reference>
<dbReference type="EMBL" id="CP012748">
    <property type="protein sequence ID" value="ALL70118.1"/>
    <property type="molecule type" value="Genomic_DNA"/>
</dbReference>
<gene>
    <name evidence="2" type="ORF">K788_0001527</name>
</gene>
<accession>A0A0P0RMI3</accession>
<keyword evidence="1" id="KW-0812">Transmembrane</keyword>
<evidence type="ECO:0000313" key="3">
    <source>
        <dbReference type="Proteomes" id="UP000019146"/>
    </source>
</evidence>
<name>A0A0P0RMI3_9BURK</name>
<dbReference type="Proteomes" id="UP000019146">
    <property type="component" value="Plasmid unnamed"/>
</dbReference>
<dbReference type="AlphaFoldDB" id="A0A0P0RMI3"/>
<protein>
    <submittedName>
        <fullName evidence="2">Uncharacterized protein</fullName>
    </submittedName>
</protein>
<proteinExistence type="predicted"/>
<geneLocation type="plasmid" evidence="3"/>
<dbReference type="KEGG" id="bcai:K788_0001527"/>
<organism evidence="2 3">
    <name type="scientific">Paraburkholderia caribensis MBA4</name>
    <dbReference type="NCBI Taxonomy" id="1323664"/>
    <lineage>
        <taxon>Bacteria</taxon>
        <taxon>Pseudomonadati</taxon>
        <taxon>Pseudomonadota</taxon>
        <taxon>Betaproteobacteria</taxon>
        <taxon>Burkholderiales</taxon>
        <taxon>Burkholderiaceae</taxon>
        <taxon>Paraburkholderia</taxon>
    </lineage>
</organism>
<evidence type="ECO:0000313" key="2">
    <source>
        <dbReference type="EMBL" id="ALL70118.1"/>
    </source>
</evidence>
<keyword evidence="1" id="KW-0472">Membrane</keyword>
<keyword evidence="1" id="KW-1133">Transmembrane helix</keyword>
<sequence length="230" mass="25819">MERFDMQSTGIALAVLFLATLGLMYWRDRNALRAERGKLFEACLALFERHRLTQDAVAWPALAGRYGGHDVHIEPLVDDVAFRKVPSLWLLVTVKRKLPITAAVDLLARAQNTEFYSPADGLPVRVATPHEWPGPMTIKADRPAAELPLAVLDPHVKRFFADPRAKEMLVTRHGVRMVYQAHAADRGDYLVLRRAVFREARLPAALVKSLLDQAMHVCADVMKGDVHEQA</sequence>